<evidence type="ECO:0000313" key="4">
    <source>
        <dbReference type="Proteomes" id="UP000016930"/>
    </source>
</evidence>
<dbReference type="GO" id="GO:0005886">
    <property type="term" value="C:plasma membrane"/>
    <property type="evidence" value="ECO:0007669"/>
    <property type="project" value="TreeGrafter"/>
</dbReference>
<sequence length="531" mass="57698">MSAKCFTRKRIRPTTSTSRSPSNATPLVLLFLIFIYTSTTGSRTAATQEDKLVSARFLIRIYPAVTHFCHRSSLRCAPTHNSQPYSHTTHARRYHARVARTTHARLALLILRRVLARLKLVHPPPLASSTRSSSTSLSLEYSASRTPSILRTASACTLPERGNGSVRFAPLPAIEPRRRKSSVQLGVAARSRMLRQRRMLREQGEFLQAHPDAAGWGPEEGEVHFHQEDVRHAHTPQDKAKFLKLFLQCGPANGLLSGEKARDVFVKSKLPVDKLSQIWNLADTKNRGALDATDFAIAMYLIQASMSGQIPNIPSTLPPSLYEQAGGKSPFEQVVPHATGDSMSYSPSLSGVYPGRPASTIQPQFTGSGSILQPQLTEQLKPGSSAPPFPARFALGTSTSVFPFAQAPAAPPAQHWGVTPAGKDSADRLFAGLDTAKRVPRHVLRESGGIGGLGTYELADRDAPQPSLAEAASAAPSLDNRTSDRRKHLRLAIAHDLATLGRTSHPPSSHMQQPHAAPQSPHTQRLSPRAP</sequence>
<reference evidence="3 4" key="1">
    <citation type="journal article" date="2012" name="Proc. Natl. Acad. Sci. U.S.A.">
        <title>Comparative genomics of Ceriporiopsis subvermispora and Phanerochaete chrysosporium provide insight into selective ligninolysis.</title>
        <authorList>
            <person name="Fernandez-Fueyo E."/>
            <person name="Ruiz-Duenas F.J."/>
            <person name="Ferreira P."/>
            <person name="Floudas D."/>
            <person name="Hibbett D.S."/>
            <person name="Canessa P."/>
            <person name="Larrondo L.F."/>
            <person name="James T.Y."/>
            <person name="Seelenfreund D."/>
            <person name="Lobos S."/>
            <person name="Polanco R."/>
            <person name="Tello M."/>
            <person name="Honda Y."/>
            <person name="Watanabe T."/>
            <person name="Watanabe T."/>
            <person name="Ryu J.S."/>
            <person name="Kubicek C.P."/>
            <person name="Schmoll M."/>
            <person name="Gaskell J."/>
            <person name="Hammel K.E."/>
            <person name="St John F.J."/>
            <person name="Vanden Wymelenberg A."/>
            <person name="Sabat G."/>
            <person name="Splinter BonDurant S."/>
            <person name="Syed K."/>
            <person name="Yadav J.S."/>
            <person name="Doddapaneni H."/>
            <person name="Subramanian V."/>
            <person name="Lavin J.L."/>
            <person name="Oguiza J.A."/>
            <person name="Perez G."/>
            <person name="Pisabarro A.G."/>
            <person name="Ramirez L."/>
            <person name="Santoyo F."/>
            <person name="Master E."/>
            <person name="Coutinho P.M."/>
            <person name="Henrissat B."/>
            <person name="Lombard V."/>
            <person name="Magnuson J.K."/>
            <person name="Kuees U."/>
            <person name="Hori C."/>
            <person name="Igarashi K."/>
            <person name="Samejima M."/>
            <person name="Held B.W."/>
            <person name="Barry K.W."/>
            <person name="LaButti K.M."/>
            <person name="Lapidus A."/>
            <person name="Lindquist E.A."/>
            <person name="Lucas S.M."/>
            <person name="Riley R."/>
            <person name="Salamov A.A."/>
            <person name="Hoffmeister D."/>
            <person name="Schwenk D."/>
            <person name="Hadar Y."/>
            <person name="Yarden O."/>
            <person name="de Vries R.P."/>
            <person name="Wiebenga A."/>
            <person name="Stenlid J."/>
            <person name="Eastwood D."/>
            <person name="Grigoriev I.V."/>
            <person name="Berka R.M."/>
            <person name="Blanchette R.A."/>
            <person name="Kersten P."/>
            <person name="Martinez A.T."/>
            <person name="Vicuna R."/>
            <person name="Cullen D."/>
        </authorList>
    </citation>
    <scope>NUCLEOTIDE SEQUENCE [LARGE SCALE GENOMIC DNA]</scope>
    <source>
        <strain evidence="3 4">B</strain>
    </source>
</reference>
<accession>M2QHS8</accession>
<feature type="region of interest" description="Disordered" evidence="1">
    <location>
        <begin position="1"/>
        <end position="22"/>
    </location>
</feature>
<dbReference type="Gene3D" id="1.10.238.10">
    <property type="entry name" value="EF-hand"/>
    <property type="match status" value="1"/>
</dbReference>
<dbReference type="OrthoDB" id="524326at2759"/>
<feature type="region of interest" description="Disordered" evidence="1">
    <location>
        <begin position="451"/>
        <end position="531"/>
    </location>
</feature>
<evidence type="ECO:0000259" key="2">
    <source>
        <dbReference type="PROSITE" id="PS50031"/>
    </source>
</evidence>
<protein>
    <recommendedName>
        <fullName evidence="2">EH domain-containing protein</fullName>
    </recommendedName>
</protein>
<dbReference type="SMART" id="SM00027">
    <property type="entry name" value="EH"/>
    <property type="match status" value="1"/>
</dbReference>
<dbReference type="CDD" id="cd00052">
    <property type="entry name" value="EH"/>
    <property type="match status" value="1"/>
</dbReference>
<dbReference type="GO" id="GO:0016197">
    <property type="term" value="P:endosomal transport"/>
    <property type="evidence" value="ECO:0007669"/>
    <property type="project" value="TreeGrafter"/>
</dbReference>
<dbReference type="STRING" id="914234.M2QHS8"/>
<dbReference type="GO" id="GO:0006897">
    <property type="term" value="P:endocytosis"/>
    <property type="evidence" value="ECO:0007669"/>
    <property type="project" value="TreeGrafter"/>
</dbReference>
<keyword evidence="4" id="KW-1185">Reference proteome</keyword>
<dbReference type="InterPro" id="IPR000261">
    <property type="entry name" value="EH_dom"/>
</dbReference>
<dbReference type="EMBL" id="KB445816">
    <property type="protein sequence ID" value="EMD31645.1"/>
    <property type="molecule type" value="Genomic_DNA"/>
</dbReference>
<feature type="compositionally biased region" description="Low complexity" evidence="1">
    <location>
        <begin position="464"/>
        <end position="477"/>
    </location>
</feature>
<dbReference type="AlphaFoldDB" id="M2QHS8"/>
<gene>
    <name evidence="3" type="ORF">CERSUDRAFT_100106</name>
</gene>
<dbReference type="PANTHER" id="PTHR11216">
    <property type="entry name" value="EH DOMAIN"/>
    <property type="match status" value="1"/>
</dbReference>
<feature type="domain" description="EH" evidence="2">
    <location>
        <begin position="238"/>
        <end position="328"/>
    </location>
</feature>
<dbReference type="InterPro" id="IPR011992">
    <property type="entry name" value="EF-hand-dom_pair"/>
</dbReference>
<dbReference type="PROSITE" id="PS50031">
    <property type="entry name" value="EH"/>
    <property type="match status" value="1"/>
</dbReference>
<dbReference type="SUPFAM" id="SSF47473">
    <property type="entry name" value="EF-hand"/>
    <property type="match status" value="1"/>
</dbReference>
<feature type="compositionally biased region" description="Polar residues" evidence="1">
    <location>
        <begin position="501"/>
        <end position="512"/>
    </location>
</feature>
<organism evidence="3 4">
    <name type="scientific">Ceriporiopsis subvermispora (strain B)</name>
    <name type="common">White-rot fungus</name>
    <name type="synonym">Gelatoporia subvermispora</name>
    <dbReference type="NCBI Taxonomy" id="914234"/>
    <lineage>
        <taxon>Eukaryota</taxon>
        <taxon>Fungi</taxon>
        <taxon>Dikarya</taxon>
        <taxon>Basidiomycota</taxon>
        <taxon>Agaricomycotina</taxon>
        <taxon>Agaricomycetes</taxon>
        <taxon>Polyporales</taxon>
        <taxon>Gelatoporiaceae</taxon>
        <taxon>Gelatoporia</taxon>
    </lineage>
</organism>
<feature type="compositionally biased region" description="Polar residues" evidence="1">
    <location>
        <begin position="520"/>
        <end position="531"/>
    </location>
</feature>
<name>M2QHS8_CERS8</name>
<dbReference type="HOGENOM" id="CLU_512863_0_0_1"/>
<dbReference type="Proteomes" id="UP000016930">
    <property type="component" value="Unassembled WGS sequence"/>
</dbReference>
<dbReference type="Pfam" id="PF12763">
    <property type="entry name" value="EH"/>
    <property type="match status" value="1"/>
</dbReference>
<feature type="compositionally biased region" description="Low complexity" evidence="1">
    <location>
        <begin position="13"/>
        <end position="22"/>
    </location>
</feature>
<dbReference type="GO" id="GO:0005737">
    <property type="term" value="C:cytoplasm"/>
    <property type="evidence" value="ECO:0007669"/>
    <property type="project" value="TreeGrafter"/>
</dbReference>
<evidence type="ECO:0000313" key="3">
    <source>
        <dbReference type="EMBL" id="EMD31645.1"/>
    </source>
</evidence>
<evidence type="ECO:0000256" key="1">
    <source>
        <dbReference type="SAM" id="MobiDB-lite"/>
    </source>
</evidence>
<dbReference type="PANTHER" id="PTHR11216:SF170">
    <property type="entry name" value="DYNAMIN ASSOCIATED PROTEIN 160, ISOFORM D"/>
    <property type="match status" value="1"/>
</dbReference>
<proteinExistence type="predicted"/>
<feature type="compositionally biased region" description="Basic residues" evidence="1">
    <location>
        <begin position="1"/>
        <end position="12"/>
    </location>
</feature>